<reference evidence="1 2" key="1">
    <citation type="journal article" date="2013" name="Curr. Biol.">
        <title>The Genome of the Foraminiferan Reticulomyxa filosa.</title>
        <authorList>
            <person name="Glockner G."/>
            <person name="Hulsmann N."/>
            <person name="Schleicher M."/>
            <person name="Noegel A.A."/>
            <person name="Eichinger L."/>
            <person name="Gallinger C."/>
            <person name="Pawlowski J."/>
            <person name="Sierra R."/>
            <person name="Euteneuer U."/>
            <person name="Pillet L."/>
            <person name="Moustafa A."/>
            <person name="Platzer M."/>
            <person name="Groth M."/>
            <person name="Szafranski K."/>
            <person name="Schliwa M."/>
        </authorList>
    </citation>
    <scope>NUCLEOTIDE SEQUENCE [LARGE SCALE GENOMIC DNA]</scope>
</reference>
<proteinExistence type="predicted"/>
<dbReference type="Proteomes" id="UP000023152">
    <property type="component" value="Unassembled WGS sequence"/>
</dbReference>
<dbReference type="AlphaFoldDB" id="X6LHL5"/>
<accession>X6LHL5</accession>
<gene>
    <name evidence="1" type="ORF">RFI_36584</name>
</gene>
<name>X6LHL5_RETFI</name>
<organism evidence="1 2">
    <name type="scientific">Reticulomyxa filosa</name>
    <dbReference type="NCBI Taxonomy" id="46433"/>
    <lineage>
        <taxon>Eukaryota</taxon>
        <taxon>Sar</taxon>
        <taxon>Rhizaria</taxon>
        <taxon>Retaria</taxon>
        <taxon>Foraminifera</taxon>
        <taxon>Monothalamids</taxon>
        <taxon>Reticulomyxidae</taxon>
        <taxon>Reticulomyxa</taxon>
    </lineage>
</organism>
<comment type="caution">
    <text evidence="1">The sequence shown here is derived from an EMBL/GenBank/DDBJ whole genome shotgun (WGS) entry which is preliminary data.</text>
</comment>
<evidence type="ECO:0000313" key="2">
    <source>
        <dbReference type="Proteomes" id="UP000023152"/>
    </source>
</evidence>
<evidence type="ECO:0000313" key="1">
    <source>
        <dbReference type="EMBL" id="ETO00856.1"/>
    </source>
</evidence>
<protein>
    <submittedName>
        <fullName evidence="1">Uncharacterized protein</fullName>
    </submittedName>
</protein>
<sequence>MPVRTYPASKKKILLIFEFFANLSNKIKTLSESKFFSDKFYEFKYKNGYPFKQMLNDIRQEIRKSKNGEWYCVETQDTTSYDVVFIARKTS</sequence>
<dbReference type="EMBL" id="ASPP01039864">
    <property type="protein sequence ID" value="ETO00856.1"/>
    <property type="molecule type" value="Genomic_DNA"/>
</dbReference>
<keyword evidence="2" id="KW-1185">Reference proteome</keyword>